<dbReference type="GO" id="GO:0000785">
    <property type="term" value="C:chromatin"/>
    <property type="evidence" value="ECO:0007669"/>
    <property type="project" value="TreeGrafter"/>
</dbReference>
<evidence type="ECO:0000256" key="2">
    <source>
        <dbReference type="ARBA" id="ARBA00005625"/>
    </source>
</evidence>
<name>A0A238BM87_9BILA</name>
<dbReference type="GO" id="GO:0045089">
    <property type="term" value="P:positive regulation of innate immune response"/>
    <property type="evidence" value="ECO:0007669"/>
    <property type="project" value="TreeGrafter"/>
</dbReference>
<proteinExistence type="inferred from homology"/>
<organism evidence="4 5">
    <name type="scientific">Onchocerca flexuosa</name>
    <dbReference type="NCBI Taxonomy" id="387005"/>
    <lineage>
        <taxon>Eukaryota</taxon>
        <taxon>Metazoa</taxon>
        <taxon>Ecdysozoa</taxon>
        <taxon>Nematoda</taxon>
        <taxon>Chromadorea</taxon>
        <taxon>Rhabditida</taxon>
        <taxon>Spirurina</taxon>
        <taxon>Spiruromorpha</taxon>
        <taxon>Filarioidea</taxon>
        <taxon>Onchocercidae</taxon>
        <taxon>Onchocerca</taxon>
    </lineage>
</organism>
<comment type="subcellular location">
    <subcellularLocation>
        <location evidence="1">Nucleus</location>
    </subcellularLocation>
</comment>
<dbReference type="EMBL" id="KZ270497">
    <property type="protein sequence ID" value="OZC05725.1"/>
    <property type="molecule type" value="Genomic_DNA"/>
</dbReference>
<accession>A0A238BM87</accession>
<keyword evidence="3" id="KW-0539">Nucleus</keyword>
<dbReference type="PANTHER" id="PTHR13293">
    <property type="entry name" value="AKIRIN-RELATED"/>
    <property type="match status" value="1"/>
</dbReference>
<dbReference type="GO" id="GO:0003712">
    <property type="term" value="F:transcription coregulator activity"/>
    <property type="evidence" value="ECO:0007669"/>
    <property type="project" value="TreeGrafter"/>
</dbReference>
<sequence>MMICERLLKQQEVRLRYEYETILNQRLEEQHEQYVQFAREQIERQHQDDGQELSYLS</sequence>
<evidence type="ECO:0000313" key="5">
    <source>
        <dbReference type="Proteomes" id="UP000242913"/>
    </source>
</evidence>
<dbReference type="Proteomes" id="UP000242913">
    <property type="component" value="Unassembled WGS sequence"/>
</dbReference>
<evidence type="ECO:0000313" key="4">
    <source>
        <dbReference type="EMBL" id="OZC05725.1"/>
    </source>
</evidence>
<dbReference type="InterPro" id="IPR024132">
    <property type="entry name" value="Akirin"/>
</dbReference>
<comment type="similarity">
    <text evidence="2">Belongs to the akirin family.</text>
</comment>
<dbReference type="GO" id="GO:0005634">
    <property type="term" value="C:nucleus"/>
    <property type="evidence" value="ECO:0007669"/>
    <property type="project" value="UniProtKB-SubCell"/>
</dbReference>
<dbReference type="GO" id="GO:0045944">
    <property type="term" value="P:positive regulation of transcription by RNA polymerase II"/>
    <property type="evidence" value="ECO:0007669"/>
    <property type="project" value="TreeGrafter"/>
</dbReference>
<keyword evidence="5" id="KW-1185">Reference proteome</keyword>
<gene>
    <name evidence="4" type="ORF">X798_07301</name>
</gene>
<protein>
    <submittedName>
        <fullName evidence="4">Uncharacterized protein</fullName>
    </submittedName>
</protein>
<dbReference type="OrthoDB" id="10039914at2759"/>
<evidence type="ECO:0000256" key="1">
    <source>
        <dbReference type="ARBA" id="ARBA00004123"/>
    </source>
</evidence>
<reference evidence="4 5" key="1">
    <citation type="submission" date="2015-12" db="EMBL/GenBank/DDBJ databases">
        <title>Draft genome of the nematode, Onchocerca flexuosa.</title>
        <authorList>
            <person name="Mitreva M."/>
        </authorList>
    </citation>
    <scope>NUCLEOTIDE SEQUENCE [LARGE SCALE GENOMIC DNA]</scope>
    <source>
        <strain evidence="4">Red Deer</strain>
    </source>
</reference>
<dbReference type="AlphaFoldDB" id="A0A238BM87"/>
<dbReference type="PANTHER" id="PTHR13293:SF6">
    <property type="entry name" value="AKIRIN-RELATED"/>
    <property type="match status" value="1"/>
</dbReference>
<evidence type="ECO:0000256" key="3">
    <source>
        <dbReference type="ARBA" id="ARBA00023242"/>
    </source>
</evidence>